<protein>
    <recommendedName>
        <fullName evidence="2">NIPSNAP domain-containing protein</fullName>
    </recommendedName>
</protein>
<comment type="caution">
    <text evidence="3">The sequence shown here is derived from an EMBL/GenBank/DDBJ whole genome shotgun (WGS) entry which is preliminary data.</text>
</comment>
<dbReference type="EMBL" id="JAEHOD010000003">
    <property type="protein sequence ID" value="KAG2453692.1"/>
    <property type="molecule type" value="Genomic_DNA"/>
</dbReference>
<dbReference type="PANTHER" id="PTHR21017">
    <property type="entry name" value="NIPSNAP-RELATED"/>
    <property type="match status" value="1"/>
</dbReference>
<dbReference type="AlphaFoldDB" id="A0A835WUJ0"/>
<keyword evidence="4" id="KW-1185">Reference proteome</keyword>
<dbReference type="Proteomes" id="UP000613740">
    <property type="component" value="Unassembled WGS sequence"/>
</dbReference>
<sequence length="202" mass="22055">MFTADTGGNVSRVVHLYHFEDYRARDATRRAAATNADWQRYTDAARSCILTKESTILLQAPADVYAAAGIGCASAFKAAVPSVSGGAAAGGPDDQVVYELRNYRLRPGRNGVKALMAAFKTGLPSKLAADGVGQLALLAHSDVGLLNQVFEVYRYPSAQHLIESCERSRGAAEWQEAKAKAYELCEQFHISFLHPTRFSRWQ</sequence>
<dbReference type="Gene3D" id="3.30.70.100">
    <property type="match status" value="2"/>
</dbReference>
<evidence type="ECO:0000259" key="2">
    <source>
        <dbReference type="Pfam" id="PF07978"/>
    </source>
</evidence>
<dbReference type="GO" id="GO:0000423">
    <property type="term" value="P:mitophagy"/>
    <property type="evidence" value="ECO:0007669"/>
    <property type="project" value="UniProtKB-ARBA"/>
</dbReference>
<dbReference type="InterPro" id="IPR012577">
    <property type="entry name" value="NIPSNAP"/>
</dbReference>
<reference evidence="3" key="1">
    <citation type="journal article" date="2020" name="bioRxiv">
        <title>Comparative genomics of Chlamydomonas.</title>
        <authorList>
            <person name="Craig R.J."/>
            <person name="Hasan A.R."/>
            <person name="Ness R.W."/>
            <person name="Keightley P.D."/>
        </authorList>
    </citation>
    <scope>NUCLEOTIDE SEQUENCE</scope>
    <source>
        <strain evidence="3">CCAP 11/173</strain>
    </source>
</reference>
<gene>
    <name evidence="3" type="ORF">HYH02_001904</name>
</gene>
<dbReference type="PANTHER" id="PTHR21017:SF17">
    <property type="entry name" value="PROTEIN NIPSNAP"/>
    <property type="match status" value="1"/>
</dbReference>
<proteinExistence type="inferred from homology"/>
<comment type="similarity">
    <text evidence="1">Belongs to the NipSnap family.</text>
</comment>
<evidence type="ECO:0000313" key="3">
    <source>
        <dbReference type="EMBL" id="KAG2453692.1"/>
    </source>
</evidence>
<name>A0A835WUJ0_9CHLO</name>
<evidence type="ECO:0000256" key="1">
    <source>
        <dbReference type="ARBA" id="ARBA00005291"/>
    </source>
</evidence>
<dbReference type="OrthoDB" id="10262843at2759"/>
<organism evidence="3 4">
    <name type="scientific">Chlamydomonas schloesseri</name>
    <dbReference type="NCBI Taxonomy" id="2026947"/>
    <lineage>
        <taxon>Eukaryota</taxon>
        <taxon>Viridiplantae</taxon>
        <taxon>Chlorophyta</taxon>
        <taxon>core chlorophytes</taxon>
        <taxon>Chlorophyceae</taxon>
        <taxon>CS clade</taxon>
        <taxon>Chlamydomonadales</taxon>
        <taxon>Chlamydomonadaceae</taxon>
        <taxon>Chlamydomonas</taxon>
    </lineage>
</organism>
<evidence type="ECO:0000313" key="4">
    <source>
        <dbReference type="Proteomes" id="UP000613740"/>
    </source>
</evidence>
<dbReference type="GO" id="GO:0005739">
    <property type="term" value="C:mitochondrion"/>
    <property type="evidence" value="ECO:0007669"/>
    <property type="project" value="TreeGrafter"/>
</dbReference>
<dbReference type="SUPFAM" id="SSF54909">
    <property type="entry name" value="Dimeric alpha+beta barrel"/>
    <property type="match status" value="2"/>
</dbReference>
<accession>A0A835WUJ0</accession>
<dbReference type="InterPro" id="IPR051557">
    <property type="entry name" value="NipSnap_domain"/>
</dbReference>
<feature type="domain" description="NIPSNAP" evidence="2">
    <location>
        <begin position="98"/>
        <end position="200"/>
    </location>
</feature>
<dbReference type="Pfam" id="PF07978">
    <property type="entry name" value="NIPSNAP"/>
    <property type="match status" value="2"/>
</dbReference>
<feature type="domain" description="NIPSNAP" evidence="2">
    <location>
        <begin position="1"/>
        <end position="61"/>
    </location>
</feature>
<dbReference type="InterPro" id="IPR011008">
    <property type="entry name" value="Dimeric_a/b-barrel"/>
</dbReference>